<dbReference type="GO" id="GO:0030334">
    <property type="term" value="P:regulation of cell migration"/>
    <property type="evidence" value="ECO:0007669"/>
    <property type="project" value="TreeGrafter"/>
</dbReference>
<evidence type="ECO:0000256" key="5">
    <source>
        <dbReference type="ARBA" id="ARBA00023212"/>
    </source>
</evidence>
<gene>
    <name evidence="10" type="ORF">JRQ81_014450</name>
</gene>
<sequence>SSPMTNIVCAIGKVLEVKGEGNFLLRCKNDKGFENLTAEKVLYVPRLTANLISASTLVKKNFKVTFDKVGCTVSLGNVTYLTGVQGNGLFELNCEKLHGVFMAHKRKEDNSAVMWHRRFGHRQMDPILKLQKNQLVIGTEIKRNADCDSIYEICVKGKATRPSFPKNNMADKPDMAEIEKFDKSKLKKTETQEKNLLPSKETIEQENQAGES</sequence>
<feature type="domain" description="GAG-pre-integrase" evidence="8">
    <location>
        <begin position="88"/>
        <end position="158"/>
    </location>
</feature>
<dbReference type="CDD" id="cd22059">
    <property type="entry name" value="WH2_BetaT"/>
    <property type="match status" value="1"/>
</dbReference>
<reference evidence="10" key="1">
    <citation type="journal article" date="2023" name="DNA Res.">
        <title>Chromosome-level genome assembly of Phrynocephalus forsythii using third-generation DNA sequencing and Hi-C analysis.</title>
        <authorList>
            <person name="Qi Y."/>
            <person name="Zhao W."/>
            <person name="Zhao Y."/>
            <person name="Niu C."/>
            <person name="Cao S."/>
            <person name="Zhang Y."/>
        </authorList>
    </citation>
    <scope>NUCLEOTIDE SEQUENCE</scope>
    <source>
        <tissue evidence="10">Muscle</tissue>
    </source>
</reference>
<dbReference type="Pfam" id="PF22936">
    <property type="entry name" value="Pol_BBD"/>
    <property type="match status" value="1"/>
</dbReference>
<dbReference type="PANTHER" id="PTHR12021:SF3">
    <property type="entry name" value="THYMOSIN BETA-4-LIKE"/>
    <property type="match status" value="1"/>
</dbReference>
<comment type="subcellular location">
    <subcellularLocation>
        <location evidence="1">Cytoplasm</location>
        <location evidence="1">Cytoskeleton</location>
    </subcellularLocation>
</comment>
<keyword evidence="11" id="KW-1185">Reference proteome</keyword>
<dbReference type="Pfam" id="PF01290">
    <property type="entry name" value="Thymosin"/>
    <property type="match status" value="1"/>
</dbReference>
<dbReference type="GO" id="GO:0005737">
    <property type="term" value="C:cytoplasm"/>
    <property type="evidence" value="ECO:0007669"/>
    <property type="project" value="TreeGrafter"/>
</dbReference>
<dbReference type="PANTHER" id="PTHR12021">
    <property type="entry name" value="THYMOSIN BETA"/>
    <property type="match status" value="1"/>
</dbReference>
<dbReference type="Gene3D" id="1.20.5.520">
    <property type="entry name" value="Single helix bin"/>
    <property type="match status" value="1"/>
</dbReference>
<name>A0A9Q0XXS0_9SAUR</name>
<dbReference type="InterPro" id="IPR025724">
    <property type="entry name" value="GAG-pre-integrase_dom"/>
</dbReference>
<dbReference type="GO" id="GO:0005856">
    <property type="term" value="C:cytoskeleton"/>
    <property type="evidence" value="ECO:0007669"/>
    <property type="project" value="UniProtKB-SubCell"/>
</dbReference>
<evidence type="ECO:0008006" key="12">
    <source>
        <dbReference type="Google" id="ProtNLM"/>
    </source>
</evidence>
<comment type="caution">
    <text evidence="10">The sequence shown here is derived from an EMBL/GenBank/DDBJ whole genome shotgun (WGS) entry which is preliminary data.</text>
</comment>
<proteinExistence type="inferred from homology"/>
<feature type="region of interest" description="Disordered" evidence="7">
    <location>
        <begin position="181"/>
        <end position="212"/>
    </location>
</feature>
<feature type="compositionally biased region" description="Basic and acidic residues" evidence="7">
    <location>
        <begin position="181"/>
        <end position="193"/>
    </location>
</feature>
<evidence type="ECO:0000256" key="1">
    <source>
        <dbReference type="ARBA" id="ARBA00004245"/>
    </source>
</evidence>
<comment type="function">
    <text evidence="6">Plays an important role in the organization of the cytoskeleton. Binds to and sequesters actin monomers (G actin) and therefore inhibits actin polymerization.</text>
</comment>
<dbReference type="FunFam" id="1.20.5.520:FF:000001">
    <property type="entry name" value="Thymosin beta"/>
    <property type="match status" value="1"/>
</dbReference>
<dbReference type="OrthoDB" id="2151618at2759"/>
<evidence type="ECO:0000259" key="9">
    <source>
        <dbReference type="Pfam" id="PF22936"/>
    </source>
</evidence>
<dbReference type="InterPro" id="IPR054722">
    <property type="entry name" value="PolX-like_BBD"/>
</dbReference>
<dbReference type="EMBL" id="JAPFRF010000005">
    <property type="protein sequence ID" value="KAJ7332270.1"/>
    <property type="molecule type" value="Genomic_DNA"/>
</dbReference>
<evidence type="ECO:0000256" key="3">
    <source>
        <dbReference type="ARBA" id="ARBA00022490"/>
    </source>
</evidence>
<evidence type="ECO:0000256" key="2">
    <source>
        <dbReference type="ARBA" id="ARBA00009511"/>
    </source>
</evidence>
<dbReference type="GO" id="GO:0003785">
    <property type="term" value="F:actin monomer binding"/>
    <property type="evidence" value="ECO:0007669"/>
    <property type="project" value="InterPro"/>
</dbReference>
<evidence type="ECO:0000259" key="8">
    <source>
        <dbReference type="Pfam" id="PF13976"/>
    </source>
</evidence>
<accession>A0A9Q0XXS0</accession>
<evidence type="ECO:0000256" key="6">
    <source>
        <dbReference type="ARBA" id="ARBA00025497"/>
    </source>
</evidence>
<dbReference type="Proteomes" id="UP001142489">
    <property type="component" value="Unassembled WGS sequence"/>
</dbReference>
<keyword evidence="4" id="KW-0009">Actin-binding</keyword>
<evidence type="ECO:0000313" key="11">
    <source>
        <dbReference type="Proteomes" id="UP001142489"/>
    </source>
</evidence>
<dbReference type="GO" id="GO:0007015">
    <property type="term" value="P:actin filament organization"/>
    <property type="evidence" value="ECO:0007669"/>
    <property type="project" value="InterPro"/>
</dbReference>
<keyword evidence="5" id="KW-0206">Cytoskeleton</keyword>
<evidence type="ECO:0000313" key="10">
    <source>
        <dbReference type="EMBL" id="KAJ7332270.1"/>
    </source>
</evidence>
<feature type="non-terminal residue" evidence="10">
    <location>
        <position position="212"/>
    </location>
</feature>
<keyword evidence="3" id="KW-0963">Cytoplasm</keyword>
<dbReference type="AlphaFoldDB" id="A0A9Q0XXS0"/>
<protein>
    <recommendedName>
        <fullName evidence="12">GAG-pre-integrase domain-containing protein</fullName>
    </recommendedName>
</protein>
<evidence type="ECO:0000256" key="4">
    <source>
        <dbReference type="ARBA" id="ARBA00023203"/>
    </source>
</evidence>
<dbReference type="SMART" id="SM00152">
    <property type="entry name" value="THY"/>
    <property type="match status" value="1"/>
</dbReference>
<evidence type="ECO:0000256" key="7">
    <source>
        <dbReference type="SAM" id="MobiDB-lite"/>
    </source>
</evidence>
<feature type="domain" description="Retrovirus-related Pol polyprotein from transposon TNT 1-94-like beta-barrel" evidence="9">
    <location>
        <begin position="6"/>
        <end position="62"/>
    </location>
</feature>
<dbReference type="Pfam" id="PF13976">
    <property type="entry name" value="gag_pre-integrs"/>
    <property type="match status" value="1"/>
</dbReference>
<comment type="similarity">
    <text evidence="2">Belongs to the thymosin beta family.</text>
</comment>
<organism evidence="10 11">
    <name type="scientific">Phrynocephalus forsythii</name>
    <dbReference type="NCBI Taxonomy" id="171643"/>
    <lineage>
        <taxon>Eukaryota</taxon>
        <taxon>Metazoa</taxon>
        <taxon>Chordata</taxon>
        <taxon>Craniata</taxon>
        <taxon>Vertebrata</taxon>
        <taxon>Euteleostomi</taxon>
        <taxon>Lepidosauria</taxon>
        <taxon>Squamata</taxon>
        <taxon>Bifurcata</taxon>
        <taxon>Unidentata</taxon>
        <taxon>Episquamata</taxon>
        <taxon>Toxicofera</taxon>
        <taxon>Iguania</taxon>
        <taxon>Acrodonta</taxon>
        <taxon>Agamidae</taxon>
        <taxon>Agaminae</taxon>
        <taxon>Phrynocephalus</taxon>
    </lineage>
</organism>
<dbReference type="InterPro" id="IPR001152">
    <property type="entry name" value="Beta-thymosin"/>
</dbReference>
<dbReference type="InterPro" id="IPR038386">
    <property type="entry name" value="Beta-thymosin_sf"/>
</dbReference>